<evidence type="ECO:0000259" key="1">
    <source>
        <dbReference type="Pfam" id="PF05118"/>
    </source>
</evidence>
<dbReference type="InterPro" id="IPR027443">
    <property type="entry name" value="IPNS-like_sf"/>
</dbReference>
<dbReference type="EMBL" id="AAPV01000002">
    <property type="protein sequence ID" value="EAS84288.1"/>
    <property type="molecule type" value="Genomic_DNA"/>
</dbReference>
<organism evidence="2 3">
    <name type="scientific">Pelagibacter ubique (strain HTCC1002)</name>
    <dbReference type="NCBI Taxonomy" id="314261"/>
    <lineage>
        <taxon>Bacteria</taxon>
        <taxon>Pseudomonadati</taxon>
        <taxon>Pseudomonadota</taxon>
        <taxon>Alphaproteobacteria</taxon>
        <taxon>Candidatus Pelagibacterales</taxon>
        <taxon>Candidatus Pelagibacteraceae</taxon>
        <taxon>Candidatus Pelagibacter</taxon>
    </lineage>
</organism>
<sequence>MSLDNKNIIDLDLKKDQKVLDFSDFQKQDIKFDINKLQEAYNQIVQTRKFDDGGGIAHFGAICLTQIPGDPDSIKGSKARGSYWTKPDKTGKEVTRDVSIDEAAYSEFIPDYENTYFKEVFDALSSKYKLGRVRILLKEPRSTLSWHRDPEPRLHIPIITNPGCLMVIDNVAKHMPADGSVWVTNNVKYHNAFNGGEENRVHLVACVLDYKFN</sequence>
<dbReference type="HOGENOM" id="CLU_104575_0_0_5"/>
<feature type="domain" description="Aspartyl/asparaginy/proline hydroxylase" evidence="1">
    <location>
        <begin position="125"/>
        <end position="205"/>
    </location>
</feature>
<protein>
    <recommendedName>
        <fullName evidence="1">Aspartyl/asparaginy/proline hydroxylase domain-containing protein</fullName>
    </recommendedName>
</protein>
<dbReference type="RefSeq" id="WP_006996875.1">
    <property type="nucleotide sequence ID" value="NZ_CH724130.1"/>
</dbReference>
<dbReference type="InterPro" id="IPR007803">
    <property type="entry name" value="Asp/Arg/Pro-Hydrxlase"/>
</dbReference>
<name>Q1UZA3_PELU1</name>
<dbReference type="Pfam" id="PF05118">
    <property type="entry name" value="Asp_Arg_Hydrox"/>
    <property type="match status" value="1"/>
</dbReference>
<accession>Q1UZA3</accession>
<reference evidence="2 3" key="1">
    <citation type="submission" date="2006-04" db="EMBL/GenBank/DDBJ databases">
        <authorList>
            <person name="Giovannoni S.J."/>
            <person name="Cho J.-C."/>
            <person name="Ferriera S."/>
            <person name="Johnson J."/>
            <person name="Kravitz S."/>
            <person name="Halpern A."/>
            <person name="Remington K."/>
            <person name="Beeson K."/>
            <person name="Tran B."/>
            <person name="Rogers Y.-H."/>
            <person name="Friedman R."/>
            <person name="Venter J.C."/>
        </authorList>
    </citation>
    <scope>NUCLEOTIDE SEQUENCE [LARGE SCALE GENOMIC DNA]</scope>
    <source>
        <strain evidence="2 3">HTCC1002</strain>
    </source>
</reference>
<dbReference type="SUPFAM" id="SSF51197">
    <property type="entry name" value="Clavaminate synthase-like"/>
    <property type="match status" value="1"/>
</dbReference>
<gene>
    <name evidence="2" type="ORF">PU1002_01160</name>
</gene>
<comment type="caution">
    <text evidence="2">The sequence shown here is derived from an EMBL/GenBank/DDBJ whole genome shotgun (WGS) entry which is preliminary data.</text>
</comment>
<dbReference type="Proteomes" id="UP000005306">
    <property type="component" value="Unassembled WGS sequence"/>
</dbReference>
<dbReference type="AlphaFoldDB" id="Q1UZA3"/>
<evidence type="ECO:0000313" key="3">
    <source>
        <dbReference type="Proteomes" id="UP000005306"/>
    </source>
</evidence>
<evidence type="ECO:0000313" key="2">
    <source>
        <dbReference type="EMBL" id="EAS84288.1"/>
    </source>
</evidence>
<dbReference type="Gene3D" id="2.60.120.330">
    <property type="entry name" value="B-lactam Antibiotic, Isopenicillin N Synthase, Chain"/>
    <property type="match status" value="1"/>
</dbReference>
<proteinExistence type="predicted"/>